<proteinExistence type="inferred from homology"/>
<dbReference type="Proteomes" id="UP001457282">
    <property type="component" value="Unassembled WGS sequence"/>
</dbReference>
<name>A0AAW1WFK2_RUBAR</name>
<protein>
    <recommendedName>
        <fullName evidence="2">Trichome birefringence-like C-terminal domain-containing protein</fullName>
    </recommendedName>
</protein>
<dbReference type="GO" id="GO:0016413">
    <property type="term" value="F:O-acetyltransferase activity"/>
    <property type="evidence" value="ECO:0007669"/>
    <property type="project" value="InterPro"/>
</dbReference>
<keyword evidence="4" id="KW-1185">Reference proteome</keyword>
<feature type="domain" description="Trichome birefringence-like C-terminal" evidence="2">
    <location>
        <begin position="1"/>
        <end position="119"/>
    </location>
</feature>
<dbReference type="GO" id="GO:0005794">
    <property type="term" value="C:Golgi apparatus"/>
    <property type="evidence" value="ECO:0007669"/>
    <property type="project" value="TreeGrafter"/>
</dbReference>
<evidence type="ECO:0000256" key="1">
    <source>
        <dbReference type="ARBA" id="ARBA00007727"/>
    </source>
</evidence>
<feature type="domain" description="Trichome birefringence-like C-terminal" evidence="2">
    <location>
        <begin position="134"/>
        <end position="160"/>
    </location>
</feature>
<dbReference type="PANTHER" id="PTHR32285">
    <property type="entry name" value="PROTEIN TRICHOME BIREFRINGENCE-LIKE 9-RELATED"/>
    <property type="match status" value="1"/>
</dbReference>
<evidence type="ECO:0000259" key="2">
    <source>
        <dbReference type="Pfam" id="PF13839"/>
    </source>
</evidence>
<dbReference type="AlphaFoldDB" id="A0AAW1WFK2"/>
<reference evidence="3 4" key="1">
    <citation type="journal article" date="2023" name="G3 (Bethesda)">
        <title>A chromosome-length genome assembly and annotation of blackberry (Rubus argutus, cv. 'Hillquist').</title>
        <authorList>
            <person name="Bruna T."/>
            <person name="Aryal R."/>
            <person name="Dudchenko O."/>
            <person name="Sargent D.J."/>
            <person name="Mead D."/>
            <person name="Buti M."/>
            <person name="Cavallini A."/>
            <person name="Hytonen T."/>
            <person name="Andres J."/>
            <person name="Pham M."/>
            <person name="Weisz D."/>
            <person name="Mascagni F."/>
            <person name="Usai G."/>
            <person name="Natali L."/>
            <person name="Bassil N."/>
            <person name="Fernandez G.E."/>
            <person name="Lomsadze A."/>
            <person name="Armour M."/>
            <person name="Olukolu B."/>
            <person name="Poorten T."/>
            <person name="Britton C."/>
            <person name="Davik J."/>
            <person name="Ashrafi H."/>
            <person name="Aiden E.L."/>
            <person name="Borodovsky M."/>
            <person name="Worthington M."/>
        </authorList>
    </citation>
    <scope>NUCLEOTIDE SEQUENCE [LARGE SCALE GENOMIC DNA]</scope>
    <source>
        <strain evidence="3">PI 553951</strain>
    </source>
</reference>
<accession>A0AAW1WFK2</accession>
<evidence type="ECO:0000313" key="4">
    <source>
        <dbReference type="Proteomes" id="UP001457282"/>
    </source>
</evidence>
<dbReference type="InterPro" id="IPR029962">
    <property type="entry name" value="TBL"/>
</dbReference>
<sequence>MFVGDSLSLNQWQSLTCMLHSWVPNSKYIFSPFKGSGIASVTFQDYGVQILLYHTTYLVDLDREKVGRVLKLDSIKDGDAWRGMDVLIFDTWHWWTHTGRTQPWDYARGGSSSKGSLQFITMAGIGTNHQVMQSGQHSSTDCSHWCLPGLPDTWNDLLYAALFG</sequence>
<organism evidence="3 4">
    <name type="scientific">Rubus argutus</name>
    <name type="common">Southern blackberry</name>
    <dbReference type="NCBI Taxonomy" id="59490"/>
    <lineage>
        <taxon>Eukaryota</taxon>
        <taxon>Viridiplantae</taxon>
        <taxon>Streptophyta</taxon>
        <taxon>Embryophyta</taxon>
        <taxon>Tracheophyta</taxon>
        <taxon>Spermatophyta</taxon>
        <taxon>Magnoliopsida</taxon>
        <taxon>eudicotyledons</taxon>
        <taxon>Gunneridae</taxon>
        <taxon>Pentapetalae</taxon>
        <taxon>rosids</taxon>
        <taxon>fabids</taxon>
        <taxon>Rosales</taxon>
        <taxon>Rosaceae</taxon>
        <taxon>Rosoideae</taxon>
        <taxon>Rosoideae incertae sedis</taxon>
        <taxon>Rubus</taxon>
    </lineage>
</organism>
<dbReference type="EMBL" id="JBEDUW010000006">
    <property type="protein sequence ID" value="KAK9922706.1"/>
    <property type="molecule type" value="Genomic_DNA"/>
</dbReference>
<gene>
    <name evidence="3" type="ORF">M0R45_031158</name>
</gene>
<evidence type="ECO:0000313" key="3">
    <source>
        <dbReference type="EMBL" id="KAK9922706.1"/>
    </source>
</evidence>
<dbReference type="PANTHER" id="PTHR32285:SF71">
    <property type="entry name" value="PROTEIN TRICHOME BIREFRINGENCE-LIKE 39"/>
    <property type="match status" value="1"/>
</dbReference>
<comment type="similarity">
    <text evidence="1">Belongs to the PC-esterase family. TBL subfamily.</text>
</comment>
<dbReference type="Pfam" id="PF13839">
    <property type="entry name" value="PC-Esterase"/>
    <property type="match status" value="2"/>
</dbReference>
<comment type="caution">
    <text evidence="3">The sequence shown here is derived from an EMBL/GenBank/DDBJ whole genome shotgun (WGS) entry which is preliminary data.</text>
</comment>
<dbReference type="InterPro" id="IPR026057">
    <property type="entry name" value="TBL_C"/>
</dbReference>